<keyword evidence="1" id="KW-0732">Signal</keyword>
<keyword evidence="3" id="KW-1185">Reference proteome</keyword>
<gene>
    <name evidence="2" type="ORF">ICN82_17960</name>
</gene>
<sequence length="183" mass="19136">MKPALALCALAALAPVLATPATARNGSLIGAVASAARHAGEEDGGVAAVEGLVSAADPQGMQAALQELGYRAELDQDGEGDPMIRSSAAGSNFSIYFYGCVDHAGCDSILFTAGFDLSEPMSPEQANDWNRDALLATIYLDDEGDPHLFHYVLTRGGLPGDVFAASLREWAQVLGDFRGHIGW</sequence>
<feature type="chain" id="PRO_5035267659" evidence="1">
    <location>
        <begin position="24"/>
        <end position="183"/>
    </location>
</feature>
<comment type="caution">
    <text evidence="2">The sequence shown here is derived from an EMBL/GenBank/DDBJ whole genome shotgun (WGS) entry which is preliminary data.</text>
</comment>
<dbReference type="EMBL" id="JACVXA010000071">
    <property type="protein sequence ID" value="MBE3640094.1"/>
    <property type="molecule type" value="Genomic_DNA"/>
</dbReference>
<dbReference type="InterPro" id="IPR019660">
    <property type="entry name" value="Put_sensory_transdc_reg_YbjN"/>
</dbReference>
<evidence type="ECO:0000313" key="2">
    <source>
        <dbReference type="EMBL" id="MBE3640094.1"/>
    </source>
</evidence>
<name>A0A8J7CX28_9RHOB</name>
<feature type="signal peptide" evidence="1">
    <location>
        <begin position="1"/>
        <end position="23"/>
    </location>
</feature>
<dbReference type="AlphaFoldDB" id="A0A8J7CX28"/>
<dbReference type="RefSeq" id="WP_193185631.1">
    <property type="nucleotide sequence ID" value="NZ_JACVXA010000071.1"/>
</dbReference>
<evidence type="ECO:0000313" key="3">
    <source>
        <dbReference type="Proteomes" id="UP000609121"/>
    </source>
</evidence>
<dbReference type="Proteomes" id="UP000609121">
    <property type="component" value="Unassembled WGS sequence"/>
</dbReference>
<dbReference type="Pfam" id="PF10722">
    <property type="entry name" value="YbjN"/>
    <property type="match status" value="1"/>
</dbReference>
<dbReference type="CDD" id="cd17511">
    <property type="entry name" value="YbjN_AmyR-like"/>
    <property type="match status" value="1"/>
</dbReference>
<organism evidence="2 3">
    <name type="scientific">Mangrovicoccus algicola</name>
    <dbReference type="NCBI Taxonomy" id="2771008"/>
    <lineage>
        <taxon>Bacteria</taxon>
        <taxon>Pseudomonadati</taxon>
        <taxon>Pseudomonadota</taxon>
        <taxon>Alphaproteobacteria</taxon>
        <taxon>Rhodobacterales</taxon>
        <taxon>Paracoccaceae</taxon>
        <taxon>Mangrovicoccus</taxon>
    </lineage>
</organism>
<reference evidence="2" key="1">
    <citation type="submission" date="2020-09" db="EMBL/GenBank/DDBJ databases">
        <title>A novel bacterium of genus Mangrovicoccus, isolated from South China Sea.</title>
        <authorList>
            <person name="Huang H."/>
            <person name="Mo K."/>
            <person name="Hu Y."/>
        </authorList>
    </citation>
    <scope>NUCLEOTIDE SEQUENCE</scope>
    <source>
        <strain evidence="2">HB182678</strain>
    </source>
</reference>
<accession>A0A8J7CX28</accession>
<protein>
    <submittedName>
        <fullName evidence="2">YbjN domain-containing protein</fullName>
    </submittedName>
</protein>
<proteinExistence type="predicted"/>
<evidence type="ECO:0000256" key="1">
    <source>
        <dbReference type="SAM" id="SignalP"/>
    </source>
</evidence>